<organism evidence="1 2">
    <name type="scientific">Metabacillus arenae</name>
    <dbReference type="NCBI Taxonomy" id="2771434"/>
    <lineage>
        <taxon>Bacteria</taxon>
        <taxon>Bacillati</taxon>
        <taxon>Bacillota</taxon>
        <taxon>Bacilli</taxon>
        <taxon>Bacillales</taxon>
        <taxon>Bacillaceae</taxon>
        <taxon>Metabacillus</taxon>
    </lineage>
</organism>
<evidence type="ECO:0000313" key="1">
    <source>
        <dbReference type="EMBL" id="MBD1381796.1"/>
    </source>
</evidence>
<dbReference type="Proteomes" id="UP000626844">
    <property type="component" value="Unassembled WGS sequence"/>
</dbReference>
<sequence>MTEAASKKFFEELGSNDAEEALQSVDENVIFIAMRKESSDQVLFYLLPQFILGVSMPS</sequence>
<proteinExistence type="predicted"/>
<dbReference type="AlphaFoldDB" id="A0A926RY86"/>
<dbReference type="RefSeq" id="WP_191159396.1">
    <property type="nucleotide sequence ID" value="NZ_JACXAI010000022.1"/>
</dbReference>
<protein>
    <submittedName>
        <fullName evidence="1">Uncharacterized protein</fullName>
    </submittedName>
</protein>
<keyword evidence="2" id="KW-1185">Reference proteome</keyword>
<accession>A0A926RY86</accession>
<reference evidence="1" key="1">
    <citation type="submission" date="2020-09" db="EMBL/GenBank/DDBJ databases">
        <title>A novel bacterium of genus Bacillus, isolated from South China Sea.</title>
        <authorList>
            <person name="Huang H."/>
            <person name="Mo K."/>
            <person name="Hu Y."/>
        </authorList>
    </citation>
    <scope>NUCLEOTIDE SEQUENCE</scope>
    <source>
        <strain evidence="1">IB182487</strain>
    </source>
</reference>
<comment type="caution">
    <text evidence="1">The sequence shown here is derived from an EMBL/GenBank/DDBJ whole genome shotgun (WGS) entry which is preliminary data.</text>
</comment>
<evidence type="ECO:0000313" key="2">
    <source>
        <dbReference type="Proteomes" id="UP000626844"/>
    </source>
</evidence>
<dbReference type="EMBL" id="JACXAI010000022">
    <property type="protein sequence ID" value="MBD1381796.1"/>
    <property type="molecule type" value="Genomic_DNA"/>
</dbReference>
<gene>
    <name evidence="1" type="ORF">IC621_16305</name>
</gene>
<name>A0A926RY86_9BACI</name>